<dbReference type="AlphaFoldDB" id="A0A8H3EZ28"/>
<evidence type="ECO:0000313" key="17">
    <source>
        <dbReference type="EMBL" id="CAF9912902.1"/>
    </source>
</evidence>
<keyword evidence="9" id="KW-0809">Transit peptide</keyword>
<feature type="compositionally biased region" description="Polar residues" evidence="15">
    <location>
        <begin position="48"/>
        <end position="57"/>
    </location>
</feature>
<organism evidence="17 18">
    <name type="scientific">Heterodermia speciosa</name>
    <dbReference type="NCBI Taxonomy" id="116794"/>
    <lineage>
        <taxon>Eukaryota</taxon>
        <taxon>Fungi</taxon>
        <taxon>Dikarya</taxon>
        <taxon>Ascomycota</taxon>
        <taxon>Pezizomycotina</taxon>
        <taxon>Lecanoromycetes</taxon>
        <taxon>OSLEUM clade</taxon>
        <taxon>Lecanoromycetidae</taxon>
        <taxon>Caliciales</taxon>
        <taxon>Physciaceae</taxon>
        <taxon>Heterodermia</taxon>
    </lineage>
</organism>
<evidence type="ECO:0000256" key="9">
    <source>
        <dbReference type="ARBA" id="ARBA00022946"/>
    </source>
</evidence>
<sequence length="603" mass="66847">MYGRIATRSFRFPGTPTLLRTTLSSPYTNSRTYAKHNRHKRSIDYRSPTLSPPVSQQTPNPTPKTPGGTPAAAAGAFTASRGSSNVNADSEGREEAALTSGSDSRLNSDPSSRGPEPAKEPIDQSEPRATSHPDYSQLQDEFQTSPSSDANTTPQSTSPSAIDPAQAAKQEQNQPLPDLTKGIPSTLDAELAEASAGSKSSSLDVREDSAEATPGGGRGRELPKTAYISSADRKQERLANYMYAFLFGSVIVGCIYLGRNWENENEEKKHPNAPSGWGFGLFYNRANARMTDTKDYFTEPTFPKLLPNVEPAMERPYTLVLSLEDLLVHSEWTREHGWRTAKRPGVDYFLRYLSQYYELVIFTSLPSMTGDPIIRKLDPYRIVMWPLFREATRYQGGEYIKDLSHLNRNLSKVILLDTSAAHAKQQPENAIILPKWKGDRQDKELVSLIPFLEYAATMGFEDTRSVLKSFEGKHIPTEYARRESIAREKFQQQLAEERAKRPKRSGAGLLGSTLGLGGSLGAGTEPSFSQGFEQGKTLMDQVRERGQKQYEMLEKEIKENGHKWLEEMAAEEKKFQEEAMKNMKGGGILGTFGGMFGGGDGSK</sequence>
<gene>
    <name evidence="17" type="primary">TIM50</name>
    <name evidence="17" type="ORF">HETSPECPRED_001238</name>
</gene>
<feature type="region of interest" description="Disordered" evidence="15">
    <location>
        <begin position="21"/>
        <end position="224"/>
    </location>
</feature>
<dbReference type="InterPro" id="IPR050365">
    <property type="entry name" value="TIM50"/>
</dbReference>
<proteinExistence type="inferred from homology"/>
<accession>A0A8H3EZ28</accession>
<dbReference type="OrthoDB" id="287041at2759"/>
<keyword evidence="10" id="KW-1133">Transmembrane helix</keyword>
<evidence type="ECO:0000256" key="4">
    <source>
        <dbReference type="ARBA" id="ARBA00020799"/>
    </source>
</evidence>
<comment type="function">
    <text evidence="14">Essential component of the TIM23 complex, a complex that mediates the translocation of transit peptide-containing proteins across the mitochondrial inner membrane. Required to direct preproteins in transit and direct them to the channel protein TIM23, and possibly facilitates transfer of the translocating proteins from the TOM complex to the TIM23 complex.</text>
</comment>
<evidence type="ECO:0000313" key="18">
    <source>
        <dbReference type="Proteomes" id="UP000664521"/>
    </source>
</evidence>
<evidence type="ECO:0000256" key="12">
    <source>
        <dbReference type="ARBA" id="ARBA00023128"/>
    </source>
</evidence>
<keyword evidence="8" id="KW-0653">Protein transport</keyword>
<evidence type="ECO:0000256" key="15">
    <source>
        <dbReference type="SAM" id="MobiDB-lite"/>
    </source>
</evidence>
<evidence type="ECO:0000256" key="11">
    <source>
        <dbReference type="ARBA" id="ARBA00023010"/>
    </source>
</evidence>
<evidence type="ECO:0000256" key="7">
    <source>
        <dbReference type="ARBA" id="ARBA00022792"/>
    </source>
</evidence>
<dbReference type="GO" id="GO:0005743">
    <property type="term" value="C:mitochondrial inner membrane"/>
    <property type="evidence" value="ECO:0007669"/>
    <property type="project" value="UniProtKB-SubCell"/>
</dbReference>
<evidence type="ECO:0000256" key="5">
    <source>
        <dbReference type="ARBA" id="ARBA00022448"/>
    </source>
</evidence>
<evidence type="ECO:0000256" key="6">
    <source>
        <dbReference type="ARBA" id="ARBA00022692"/>
    </source>
</evidence>
<dbReference type="PANTHER" id="PTHR12210">
    <property type="entry name" value="DULLARD PROTEIN PHOSPHATASE"/>
    <property type="match status" value="1"/>
</dbReference>
<protein>
    <recommendedName>
        <fullName evidence="4">Mitochondrial import inner membrane translocase subunit TIM50</fullName>
    </recommendedName>
    <alternativeName>
        <fullName evidence="3">Mitochondrial import inner membrane translocase subunit tim50</fullName>
    </alternativeName>
</protein>
<evidence type="ECO:0000256" key="8">
    <source>
        <dbReference type="ARBA" id="ARBA00022927"/>
    </source>
</evidence>
<comment type="subcellular location">
    <subcellularLocation>
        <location evidence="1">Mitochondrion inner membrane</location>
        <topology evidence="1">Single-pass membrane protein</topology>
    </subcellularLocation>
</comment>
<name>A0A8H3EZ28_9LECA</name>
<dbReference type="Gene3D" id="3.40.50.1000">
    <property type="entry name" value="HAD superfamily/HAD-like"/>
    <property type="match status" value="1"/>
</dbReference>
<evidence type="ECO:0000256" key="10">
    <source>
        <dbReference type="ARBA" id="ARBA00022989"/>
    </source>
</evidence>
<comment type="similarity">
    <text evidence="2">Belongs to the TIM50 family.</text>
</comment>
<dbReference type="InterPro" id="IPR036412">
    <property type="entry name" value="HAD-like_sf"/>
</dbReference>
<feature type="domain" description="FCP1 homology" evidence="16">
    <location>
        <begin position="312"/>
        <end position="455"/>
    </location>
</feature>
<dbReference type="SMART" id="SM00577">
    <property type="entry name" value="CPDc"/>
    <property type="match status" value="1"/>
</dbReference>
<evidence type="ECO:0000256" key="13">
    <source>
        <dbReference type="ARBA" id="ARBA00023136"/>
    </source>
</evidence>
<dbReference type="EMBL" id="CAJPDS010000012">
    <property type="protein sequence ID" value="CAF9912902.1"/>
    <property type="molecule type" value="Genomic_DNA"/>
</dbReference>
<keyword evidence="5" id="KW-0813">Transport</keyword>
<dbReference type="SUPFAM" id="SSF56784">
    <property type="entry name" value="HAD-like"/>
    <property type="match status" value="1"/>
</dbReference>
<comment type="caution">
    <text evidence="17">The sequence shown here is derived from an EMBL/GenBank/DDBJ whole genome shotgun (WGS) entry which is preliminary data.</text>
</comment>
<dbReference type="InterPro" id="IPR023214">
    <property type="entry name" value="HAD_sf"/>
</dbReference>
<keyword evidence="13" id="KW-0472">Membrane</keyword>
<feature type="compositionally biased region" description="Polar residues" evidence="15">
    <location>
        <begin position="99"/>
        <end position="111"/>
    </location>
</feature>
<dbReference type="Proteomes" id="UP000664521">
    <property type="component" value="Unassembled WGS sequence"/>
</dbReference>
<evidence type="ECO:0000256" key="1">
    <source>
        <dbReference type="ARBA" id="ARBA00004434"/>
    </source>
</evidence>
<evidence type="ECO:0000259" key="16">
    <source>
        <dbReference type="PROSITE" id="PS50969"/>
    </source>
</evidence>
<dbReference type="GO" id="GO:0015031">
    <property type="term" value="P:protein transport"/>
    <property type="evidence" value="ECO:0007669"/>
    <property type="project" value="UniProtKB-KW"/>
</dbReference>
<evidence type="ECO:0000256" key="2">
    <source>
        <dbReference type="ARBA" id="ARBA00006344"/>
    </source>
</evidence>
<dbReference type="InterPro" id="IPR004274">
    <property type="entry name" value="FCP1_dom"/>
</dbReference>
<keyword evidence="11" id="KW-0811">Translocation</keyword>
<dbReference type="CDD" id="cd07521">
    <property type="entry name" value="HAD_FCP1-like"/>
    <property type="match status" value="1"/>
</dbReference>
<keyword evidence="12" id="KW-0496">Mitochondrion</keyword>
<reference evidence="17" key="1">
    <citation type="submission" date="2021-03" db="EMBL/GenBank/DDBJ databases">
        <authorList>
            <person name="Tagirdzhanova G."/>
        </authorList>
    </citation>
    <scope>NUCLEOTIDE SEQUENCE</scope>
</reference>
<feature type="compositionally biased region" description="Low complexity" evidence="15">
    <location>
        <begin position="65"/>
        <end position="79"/>
    </location>
</feature>
<dbReference type="PROSITE" id="PS50969">
    <property type="entry name" value="FCP1"/>
    <property type="match status" value="1"/>
</dbReference>
<keyword evidence="6" id="KW-0812">Transmembrane</keyword>
<evidence type="ECO:0000256" key="14">
    <source>
        <dbReference type="ARBA" id="ARBA00059797"/>
    </source>
</evidence>
<evidence type="ECO:0000256" key="3">
    <source>
        <dbReference type="ARBA" id="ARBA00013483"/>
    </source>
</evidence>
<keyword evidence="7" id="KW-0999">Mitochondrion inner membrane</keyword>
<feature type="compositionally biased region" description="Basic and acidic residues" evidence="15">
    <location>
        <begin position="116"/>
        <end position="131"/>
    </location>
</feature>
<keyword evidence="18" id="KW-1185">Reference proteome</keyword>
<dbReference type="Pfam" id="PF03031">
    <property type="entry name" value="NIF"/>
    <property type="match status" value="1"/>
</dbReference>
<dbReference type="FunFam" id="3.40.50.1000:FF:000019">
    <property type="entry name" value="Mitochondrial import inner membrane translocase subunit TIM50"/>
    <property type="match status" value="1"/>
</dbReference>
<feature type="compositionally biased region" description="Polar residues" evidence="15">
    <location>
        <begin position="133"/>
        <end position="160"/>
    </location>
</feature>